<organism evidence="4 5">
    <name type="scientific">Aspergillus fijiensis CBS 313.89</name>
    <dbReference type="NCBI Taxonomy" id="1448319"/>
    <lineage>
        <taxon>Eukaryota</taxon>
        <taxon>Fungi</taxon>
        <taxon>Dikarya</taxon>
        <taxon>Ascomycota</taxon>
        <taxon>Pezizomycotina</taxon>
        <taxon>Eurotiomycetes</taxon>
        <taxon>Eurotiomycetidae</taxon>
        <taxon>Eurotiales</taxon>
        <taxon>Aspergillaceae</taxon>
        <taxon>Aspergillus</taxon>
    </lineage>
</organism>
<dbReference type="InterPro" id="IPR051609">
    <property type="entry name" value="NmrA/Isoflavone_reductase-like"/>
</dbReference>
<dbReference type="Pfam" id="PF05368">
    <property type="entry name" value="NmrA"/>
    <property type="match status" value="1"/>
</dbReference>
<gene>
    <name evidence="4" type="ORF">BO72DRAFT_449986</name>
</gene>
<proteinExistence type="predicted"/>
<dbReference type="Gene3D" id="3.90.25.10">
    <property type="entry name" value="UDP-galactose 4-epimerase, domain 1"/>
    <property type="match status" value="1"/>
</dbReference>
<dbReference type="InterPro" id="IPR045312">
    <property type="entry name" value="PCBER-like"/>
</dbReference>
<evidence type="ECO:0000256" key="1">
    <source>
        <dbReference type="ARBA" id="ARBA00022857"/>
    </source>
</evidence>
<dbReference type="SUPFAM" id="SSF51735">
    <property type="entry name" value="NAD(P)-binding Rossmann-fold domains"/>
    <property type="match status" value="1"/>
</dbReference>
<dbReference type="RefSeq" id="XP_040799212.1">
    <property type="nucleotide sequence ID" value="XM_040945140.1"/>
</dbReference>
<sequence>MAATRVALVGASGNLGPAILSELLTGGFDVTVLTRQDSGKEFDSRVHVAKVDYSSLEALQAALAGNEVVVNTLGVGSVPRDVHLRLVDAAVAAGVKRYIPSEFGSHTTHPATARLPVFADKVAVQKHLRQKASHSADFTYTLLFNGPFLDWGLKVGFLLDLAGPVATLYDNGERRFSTTTTSAVGQAVVGIIKNLPATANKEVFVHQAVVSQRELLALSGKHLETKAVSTSDLEQEASAELAKPNPNFHAAAVGFLRRAIFGEGFGSHFNSSDLSNETFGVRPLSENELRELVAQCAR</sequence>
<protein>
    <submittedName>
        <fullName evidence="4">NAD(P)-binding protein</fullName>
    </submittedName>
</protein>
<dbReference type="Proteomes" id="UP000249789">
    <property type="component" value="Unassembled WGS sequence"/>
</dbReference>
<reference evidence="4 5" key="1">
    <citation type="submission" date="2018-02" db="EMBL/GenBank/DDBJ databases">
        <title>The genomes of Aspergillus section Nigri reveals drivers in fungal speciation.</title>
        <authorList>
            <consortium name="DOE Joint Genome Institute"/>
            <person name="Vesth T.C."/>
            <person name="Nybo J."/>
            <person name="Theobald S."/>
            <person name="Brandl J."/>
            <person name="Frisvad J.C."/>
            <person name="Nielsen K.F."/>
            <person name="Lyhne E.K."/>
            <person name="Kogle M.E."/>
            <person name="Kuo A."/>
            <person name="Riley R."/>
            <person name="Clum A."/>
            <person name="Nolan M."/>
            <person name="Lipzen A."/>
            <person name="Salamov A."/>
            <person name="Henrissat B."/>
            <person name="Wiebenga A."/>
            <person name="De vries R.P."/>
            <person name="Grigoriev I.V."/>
            <person name="Mortensen U.H."/>
            <person name="Andersen M.R."/>
            <person name="Baker S.E."/>
        </authorList>
    </citation>
    <scope>NUCLEOTIDE SEQUENCE [LARGE SCALE GENOMIC DNA]</scope>
    <source>
        <strain evidence="4 5">CBS 313.89</strain>
    </source>
</reference>
<evidence type="ECO:0000259" key="3">
    <source>
        <dbReference type="Pfam" id="PF05368"/>
    </source>
</evidence>
<dbReference type="Gene3D" id="3.40.50.720">
    <property type="entry name" value="NAD(P)-binding Rossmann-like Domain"/>
    <property type="match status" value="1"/>
</dbReference>
<dbReference type="EMBL" id="KZ824660">
    <property type="protein sequence ID" value="RAK75202.1"/>
    <property type="molecule type" value="Genomic_DNA"/>
</dbReference>
<dbReference type="PANTHER" id="PTHR47706">
    <property type="entry name" value="NMRA-LIKE FAMILY PROTEIN"/>
    <property type="match status" value="1"/>
</dbReference>
<keyword evidence="5" id="KW-1185">Reference proteome</keyword>
<dbReference type="InterPro" id="IPR036291">
    <property type="entry name" value="NAD(P)-bd_dom_sf"/>
</dbReference>
<keyword evidence="2" id="KW-0560">Oxidoreductase</keyword>
<dbReference type="CDD" id="cd05259">
    <property type="entry name" value="PCBER_SDR_a"/>
    <property type="match status" value="1"/>
</dbReference>
<accession>A0A8G1RJL3</accession>
<dbReference type="VEuPathDB" id="FungiDB:BO72DRAFT_449986"/>
<evidence type="ECO:0000313" key="5">
    <source>
        <dbReference type="Proteomes" id="UP000249789"/>
    </source>
</evidence>
<dbReference type="AlphaFoldDB" id="A0A8G1RJL3"/>
<dbReference type="GeneID" id="63862473"/>
<keyword evidence="1" id="KW-0521">NADP</keyword>
<dbReference type="InterPro" id="IPR008030">
    <property type="entry name" value="NmrA-like"/>
</dbReference>
<name>A0A8G1RJL3_9EURO</name>
<feature type="domain" description="NmrA-like" evidence="3">
    <location>
        <begin position="5"/>
        <end position="227"/>
    </location>
</feature>
<dbReference type="PANTHER" id="PTHR47706:SF1">
    <property type="entry name" value="CIPA-LIKE, PUTATIVE (AFU_ORTHOLOGUE AFUA_1G12460)-RELATED"/>
    <property type="match status" value="1"/>
</dbReference>
<evidence type="ECO:0000256" key="2">
    <source>
        <dbReference type="ARBA" id="ARBA00023002"/>
    </source>
</evidence>
<evidence type="ECO:0000313" key="4">
    <source>
        <dbReference type="EMBL" id="RAK75202.1"/>
    </source>
</evidence>
<dbReference type="GO" id="GO:0016491">
    <property type="term" value="F:oxidoreductase activity"/>
    <property type="evidence" value="ECO:0007669"/>
    <property type="project" value="UniProtKB-KW"/>
</dbReference>
<dbReference type="OrthoDB" id="9974981at2759"/>